<feature type="transmembrane region" description="Helical" evidence="1">
    <location>
        <begin position="34"/>
        <end position="55"/>
    </location>
</feature>
<proteinExistence type="predicted"/>
<evidence type="ECO:0000313" key="2">
    <source>
        <dbReference type="EMBL" id="VFK12373.1"/>
    </source>
</evidence>
<keyword evidence="1" id="KW-1133">Transmembrane helix</keyword>
<keyword evidence="1" id="KW-0472">Membrane</keyword>
<reference evidence="2" key="1">
    <citation type="submission" date="2019-02" db="EMBL/GenBank/DDBJ databases">
        <authorList>
            <person name="Gruber-Vodicka R. H."/>
            <person name="Seah K. B. B."/>
        </authorList>
    </citation>
    <scope>NUCLEOTIDE SEQUENCE</scope>
    <source>
        <strain evidence="2">BECK_S313</strain>
    </source>
</reference>
<accession>A0A450W5P4</accession>
<protein>
    <recommendedName>
        <fullName evidence="3">Toxin CptA</fullName>
    </recommendedName>
</protein>
<dbReference type="Pfam" id="PF07254">
    <property type="entry name" value="Cpta_toxin"/>
    <property type="match status" value="1"/>
</dbReference>
<gene>
    <name evidence="2" type="ORF">BECKLPF1236B_GA0070989_10346</name>
</gene>
<sequence>MIQAMQSKRHEKSSPPHREVMPQPIRLALHRSPYLALLFFLVHGGALGCLVVVELALSMKFMIGIAIIFSMFSSICGHALRCSRSCVVTLLWTPEGVWQLWTRGGSVITGNLEPGWGLWSTGYVHPYLVVLNFDIGRRFAKPVVLTPDMVDDADALRRLRIRLRFGKQTSQRSFASDQ</sequence>
<keyword evidence="1" id="KW-0812">Transmembrane</keyword>
<dbReference type="AlphaFoldDB" id="A0A450W5P4"/>
<evidence type="ECO:0008006" key="3">
    <source>
        <dbReference type="Google" id="ProtNLM"/>
    </source>
</evidence>
<name>A0A450W5P4_9GAMM</name>
<organism evidence="2">
    <name type="scientific">Candidatus Kentrum sp. LPFa</name>
    <dbReference type="NCBI Taxonomy" id="2126335"/>
    <lineage>
        <taxon>Bacteria</taxon>
        <taxon>Pseudomonadati</taxon>
        <taxon>Pseudomonadota</taxon>
        <taxon>Gammaproteobacteria</taxon>
        <taxon>Candidatus Kentrum</taxon>
    </lineage>
</organism>
<feature type="transmembrane region" description="Helical" evidence="1">
    <location>
        <begin position="61"/>
        <end position="80"/>
    </location>
</feature>
<dbReference type="EMBL" id="CAADFK010000034">
    <property type="protein sequence ID" value="VFK12373.1"/>
    <property type="molecule type" value="Genomic_DNA"/>
</dbReference>
<evidence type="ECO:0000256" key="1">
    <source>
        <dbReference type="SAM" id="Phobius"/>
    </source>
</evidence>
<dbReference type="InterPro" id="IPR009883">
    <property type="entry name" value="YgfX"/>
</dbReference>